<name>A0A926XWS1_9BACT</name>
<protein>
    <submittedName>
        <fullName evidence="1">PE-PGRS family protein</fullName>
    </submittedName>
</protein>
<dbReference type="Proteomes" id="UP000598820">
    <property type="component" value="Unassembled WGS sequence"/>
</dbReference>
<accession>A0A926XWS1</accession>
<dbReference type="SUPFAM" id="SSF63829">
    <property type="entry name" value="Calcium-dependent phosphotriesterase"/>
    <property type="match status" value="1"/>
</dbReference>
<reference evidence="1" key="1">
    <citation type="submission" date="2020-09" db="EMBL/GenBank/DDBJ databases">
        <authorList>
            <person name="Kim M.K."/>
        </authorList>
    </citation>
    <scope>NUCLEOTIDE SEQUENCE</scope>
    <source>
        <strain evidence="1">BT702</strain>
    </source>
</reference>
<proteinExistence type="predicted"/>
<gene>
    <name evidence="1" type="ORF">IC229_16520</name>
</gene>
<evidence type="ECO:0000313" key="1">
    <source>
        <dbReference type="EMBL" id="MBD2702259.1"/>
    </source>
</evidence>
<dbReference type="AlphaFoldDB" id="A0A926XWS1"/>
<organism evidence="1 2">
    <name type="scientific">Spirosoma profusum</name>
    <dbReference type="NCBI Taxonomy" id="2771354"/>
    <lineage>
        <taxon>Bacteria</taxon>
        <taxon>Pseudomonadati</taxon>
        <taxon>Bacteroidota</taxon>
        <taxon>Cytophagia</taxon>
        <taxon>Cytophagales</taxon>
        <taxon>Cytophagaceae</taxon>
        <taxon>Spirosoma</taxon>
    </lineage>
</organism>
<dbReference type="RefSeq" id="WP_190888108.1">
    <property type="nucleotide sequence ID" value="NZ_JACWZY010000013.1"/>
</dbReference>
<comment type="caution">
    <text evidence="1">The sequence shown here is derived from an EMBL/GenBank/DDBJ whole genome shotgun (WGS) entry which is preliminary data.</text>
</comment>
<dbReference type="PROSITE" id="PS51257">
    <property type="entry name" value="PROKAR_LIPOPROTEIN"/>
    <property type="match status" value="1"/>
</dbReference>
<evidence type="ECO:0000313" key="2">
    <source>
        <dbReference type="Proteomes" id="UP000598820"/>
    </source>
</evidence>
<keyword evidence="2" id="KW-1185">Reference proteome</keyword>
<dbReference type="EMBL" id="JACWZY010000013">
    <property type="protein sequence ID" value="MBD2702259.1"/>
    <property type="molecule type" value="Genomic_DNA"/>
</dbReference>
<sequence length="288" mass="31729">MRYFVLLVYGLVLASCKLTNVGVNSVEFADPTVTAVAAGSVDEASGMADSWSMPGNLWINQDSGSPAELSLLGHDGKVKGTIKIPRFDNRDWEEMAIGPGPKDGTNYIYIGEIGDNLGQNVLCQIYRMSEPATLQTAITDAERINFKYPDGARDAEAMFVDPQTKDIYIISKREENVHLYSLPYPQNINEVATATAWGEIPMTFVTGAAISPDGSEIIVRSYTEIRYWKREAGQSVADALQKGTSRLLPYRVEPQGEAVCFDKDGKGYFTISERANASSTNLYYYAKK</sequence>